<reference evidence="2 3" key="1">
    <citation type="submission" date="2019-07" db="EMBL/GenBank/DDBJ databases">
        <authorList>
            <person name="Kim J."/>
        </authorList>
    </citation>
    <scope>NUCLEOTIDE SEQUENCE [LARGE SCALE GENOMIC DNA]</scope>
    <source>
        <strain evidence="2 3">N4</strain>
    </source>
</reference>
<dbReference type="RefSeq" id="WP_144986258.1">
    <property type="nucleotide sequence ID" value="NZ_VNJK01000001.1"/>
</dbReference>
<sequence>MDCKQAVSLMHDLLDEDLERQCALDLKAHMLACPACRERFRQLEEAERLLYGFNHRLQPPSEDLTERIMGVIPRPQRKQSPMIAWVKRHPAITVAAVFFLVMTTSWLSMWNADKQLVVKGDQMNIIIQDDKVIVPSGQVVHGDLTIHNGKAEVHGEVKGNLTVVDGQVYQASTAHISGSVKKIDEAFDWIWYQINSLFGSSAISP</sequence>
<evidence type="ECO:0000313" key="2">
    <source>
        <dbReference type="EMBL" id="TVX91600.1"/>
    </source>
</evidence>
<dbReference type="Proteomes" id="UP000318102">
    <property type="component" value="Unassembled WGS sequence"/>
</dbReference>
<keyword evidence="1" id="KW-0812">Transmembrane</keyword>
<name>A0A559IVE1_9BACL</name>
<dbReference type="EMBL" id="VNJK01000001">
    <property type="protein sequence ID" value="TVX91600.1"/>
    <property type="molecule type" value="Genomic_DNA"/>
</dbReference>
<proteinExistence type="predicted"/>
<evidence type="ECO:0000313" key="3">
    <source>
        <dbReference type="Proteomes" id="UP000318102"/>
    </source>
</evidence>
<keyword evidence="1" id="KW-0472">Membrane</keyword>
<protein>
    <submittedName>
        <fullName evidence="2">Anti-sigma factor</fullName>
    </submittedName>
</protein>
<keyword evidence="3" id="KW-1185">Reference proteome</keyword>
<dbReference type="AlphaFoldDB" id="A0A559IVE1"/>
<keyword evidence="1" id="KW-1133">Transmembrane helix</keyword>
<feature type="transmembrane region" description="Helical" evidence="1">
    <location>
        <begin position="91"/>
        <end position="110"/>
    </location>
</feature>
<accession>A0A559IVE1</accession>
<organism evidence="2 3">
    <name type="scientific">Paenibacillus agilis</name>
    <dbReference type="NCBI Taxonomy" id="3020863"/>
    <lineage>
        <taxon>Bacteria</taxon>
        <taxon>Bacillati</taxon>
        <taxon>Bacillota</taxon>
        <taxon>Bacilli</taxon>
        <taxon>Bacillales</taxon>
        <taxon>Paenibacillaceae</taxon>
        <taxon>Paenibacillus</taxon>
    </lineage>
</organism>
<comment type="caution">
    <text evidence="2">The sequence shown here is derived from an EMBL/GenBank/DDBJ whole genome shotgun (WGS) entry which is preliminary data.</text>
</comment>
<dbReference type="OrthoDB" id="9782842at2"/>
<evidence type="ECO:0000256" key="1">
    <source>
        <dbReference type="SAM" id="Phobius"/>
    </source>
</evidence>
<gene>
    <name evidence="2" type="ORF">FPZ44_00110</name>
</gene>